<dbReference type="EMBL" id="JASCRZ010000003">
    <property type="protein sequence ID" value="MDI5895146.1"/>
    <property type="molecule type" value="Genomic_DNA"/>
</dbReference>
<protein>
    <submittedName>
        <fullName evidence="4">Alpha/beta hydrolase</fullName>
    </submittedName>
</protein>
<dbReference type="Gene3D" id="3.40.50.1820">
    <property type="entry name" value="alpha/beta hydrolase"/>
    <property type="match status" value="1"/>
</dbReference>
<proteinExistence type="predicted"/>
<comment type="caution">
    <text evidence="4">The sequence shown here is derived from an EMBL/GenBank/DDBJ whole genome shotgun (WGS) entry which is preliminary data.</text>
</comment>
<sequence length="274" mass="30530">MKNVSLFVLLFFFGFTISAQKLEYTTQTNLPYYTETINKSDTYIKERCVLDVYYPKNSPGFATVIWFHGGGLTGGNKELPEGLKNQGIAVISVNYRLGPKVSAPKYIEDAAAAVAWVFKNIPAFGGDESLLFVSGHSAGGYLASMVGLDKKWLNTQGIDANKIAGLIPLSGQAITHFLVRKERDIAETQPVIDDLAPLFHVRADAPPLLLITGDRELEMLGRYEENAYLMRMMKIAGHKNTKLYELDGFGHNMTEPAFPLLLNEVRRITKEKKH</sequence>
<feature type="signal peptide" evidence="2">
    <location>
        <begin position="1"/>
        <end position="21"/>
    </location>
</feature>
<keyword evidence="1 4" id="KW-0378">Hydrolase</keyword>
<evidence type="ECO:0000313" key="5">
    <source>
        <dbReference type="Proteomes" id="UP001243403"/>
    </source>
</evidence>
<dbReference type="InterPro" id="IPR049492">
    <property type="entry name" value="BD-FAE-like_dom"/>
</dbReference>
<dbReference type="InterPro" id="IPR019826">
    <property type="entry name" value="Carboxylesterase_B_AS"/>
</dbReference>
<dbReference type="InterPro" id="IPR029058">
    <property type="entry name" value="AB_hydrolase_fold"/>
</dbReference>
<organism evidence="4 5">
    <name type="scientific">Flavobacterium algoritolerans</name>
    <dbReference type="NCBI Taxonomy" id="3041254"/>
    <lineage>
        <taxon>Bacteria</taxon>
        <taxon>Pseudomonadati</taxon>
        <taxon>Bacteroidota</taxon>
        <taxon>Flavobacteriia</taxon>
        <taxon>Flavobacteriales</taxon>
        <taxon>Flavobacteriaceae</taxon>
        <taxon>Flavobacterium</taxon>
    </lineage>
</organism>
<gene>
    <name evidence="4" type="ORF">QLS65_09610</name>
</gene>
<dbReference type="InterPro" id="IPR050300">
    <property type="entry name" value="GDXG_lipolytic_enzyme"/>
</dbReference>
<dbReference type="PANTHER" id="PTHR48081">
    <property type="entry name" value="AB HYDROLASE SUPERFAMILY PROTEIN C4A8.06C"/>
    <property type="match status" value="1"/>
</dbReference>
<evidence type="ECO:0000256" key="1">
    <source>
        <dbReference type="ARBA" id="ARBA00022801"/>
    </source>
</evidence>
<evidence type="ECO:0000256" key="2">
    <source>
        <dbReference type="SAM" id="SignalP"/>
    </source>
</evidence>
<feature type="domain" description="BD-FAE-like" evidence="3">
    <location>
        <begin position="50"/>
        <end position="151"/>
    </location>
</feature>
<feature type="chain" id="PRO_5047177454" evidence="2">
    <location>
        <begin position="22"/>
        <end position="274"/>
    </location>
</feature>
<evidence type="ECO:0000259" key="3">
    <source>
        <dbReference type="Pfam" id="PF20434"/>
    </source>
</evidence>
<dbReference type="Pfam" id="PF20434">
    <property type="entry name" value="BD-FAE"/>
    <property type="match status" value="1"/>
</dbReference>
<reference evidence="4 5" key="1">
    <citation type="submission" date="2023-04" db="EMBL/GenBank/DDBJ databases">
        <title>Two novel species of Flavobacterium.</title>
        <authorList>
            <person name="Liu Q."/>
            <person name="Xin Y.-H."/>
        </authorList>
    </citation>
    <scope>NUCLEOTIDE SEQUENCE [LARGE SCALE GENOMIC DNA]</scope>
    <source>
        <strain evidence="4 5">LB1P51</strain>
    </source>
</reference>
<accession>A0ABT6VA81</accession>
<dbReference type="PANTHER" id="PTHR48081:SF9">
    <property type="entry name" value="CARBOXYLESTERASE"/>
    <property type="match status" value="1"/>
</dbReference>
<dbReference type="GO" id="GO:0016787">
    <property type="term" value="F:hydrolase activity"/>
    <property type="evidence" value="ECO:0007669"/>
    <property type="project" value="UniProtKB-KW"/>
</dbReference>
<evidence type="ECO:0000313" key="4">
    <source>
        <dbReference type="EMBL" id="MDI5895146.1"/>
    </source>
</evidence>
<keyword evidence="2" id="KW-0732">Signal</keyword>
<name>A0ABT6VA81_9FLAO</name>
<dbReference type="Proteomes" id="UP001243403">
    <property type="component" value="Unassembled WGS sequence"/>
</dbReference>
<dbReference type="SUPFAM" id="SSF53474">
    <property type="entry name" value="alpha/beta-Hydrolases"/>
    <property type="match status" value="1"/>
</dbReference>
<dbReference type="PROSITE" id="PS00122">
    <property type="entry name" value="CARBOXYLESTERASE_B_1"/>
    <property type="match status" value="1"/>
</dbReference>
<dbReference type="RefSeq" id="WP_282717104.1">
    <property type="nucleotide sequence ID" value="NZ_JASCRZ010000003.1"/>
</dbReference>
<keyword evidence="5" id="KW-1185">Reference proteome</keyword>